<dbReference type="GO" id="GO:0008270">
    <property type="term" value="F:zinc ion binding"/>
    <property type="evidence" value="ECO:0007669"/>
    <property type="project" value="UniProtKB-KW"/>
</dbReference>
<feature type="compositionally biased region" description="Basic residues" evidence="7">
    <location>
        <begin position="642"/>
        <end position="656"/>
    </location>
</feature>
<feature type="compositionally biased region" description="Low complexity" evidence="7">
    <location>
        <begin position="816"/>
        <end position="830"/>
    </location>
</feature>
<dbReference type="SMART" id="SM00066">
    <property type="entry name" value="GAL4"/>
    <property type="match status" value="1"/>
</dbReference>
<evidence type="ECO:0000256" key="6">
    <source>
        <dbReference type="PROSITE-ProRule" id="PRU00042"/>
    </source>
</evidence>
<keyword evidence="5" id="KW-0539">Nucleus</keyword>
<feature type="domain" description="Zn(2)-C6 fungal-type" evidence="8">
    <location>
        <begin position="102"/>
        <end position="131"/>
    </location>
</feature>
<dbReference type="PANTHER" id="PTHR47660">
    <property type="entry name" value="TRANSCRIPTION FACTOR WITH C2H2 AND ZN(2)-CYS(6) DNA BINDING DOMAIN (EUROFUNG)-RELATED-RELATED"/>
    <property type="match status" value="1"/>
</dbReference>
<feature type="region of interest" description="Disordered" evidence="7">
    <location>
        <begin position="55"/>
        <end position="83"/>
    </location>
</feature>
<dbReference type="PROSITE" id="PS00028">
    <property type="entry name" value="ZINC_FINGER_C2H2_1"/>
    <property type="match status" value="2"/>
</dbReference>
<dbReference type="InterPro" id="IPR013087">
    <property type="entry name" value="Znf_C2H2_type"/>
</dbReference>
<dbReference type="SUPFAM" id="SSF57667">
    <property type="entry name" value="beta-beta-alpha zinc fingers"/>
    <property type="match status" value="1"/>
</dbReference>
<dbReference type="Pfam" id="PF00096">
    <property type="entry name" value="zf-C2H2"/>
    <property type="match status" value="2"/>
</dbReference>
<feature type="region of interest" description="Disordered" evidence="7">
    <location>
        <begin position="814"/>
        <end position="836"/>
    </location>
</feature>
<dbReference type="PROSITE" id="PS50157">
    <property type="entry name" value="ZINC_FINGER_C2H2_2"/>
    <property type="match status" value="2"/>
</dbReference>
<evidence type="ECO:0000313" key="10">
    <source>
        <dbReference type="EMBL" id="KAH6689897.1"/>
    </source>
</evidence>
<evidence type="ECO:0000259" key="8">
    <source>
        <dbReference type="PROSITE" id="PS50048"/>
    </source>
</evidence>
<dbReference type="PANTHER" id="PTHR47660:SF7">
    <property type="entry name" value="TRANSCRIPTION FACTOR WITH C2H2 AND ZN(2)-CYS(6) DNA BINDING DOMAIN (EUROFUNG)"/>
    <property type="match status" value="1"/>
</dbReference>
<dbReference type="InterPro" id="IPR007219">
    <property type="entry name" value="XnlR_reg_dom"/>
</dbReference>
<evidence type="ECO:0000259" key="9">
    <source>
        <dbReference type="PROSITE" id="PS50157"/>
    </source>
</evidence>
<dbReference type="SMART" id="SM00355">
    <property type="entry name" value="ZnF_C2H2"/>
    <property type="match status" value="2"/>
</dbReference>
<dbReference type="PROSITE" id="PS00463">
    <property type="entry name" value="ZN2_CY6_FUNGAL_1"/>
    <property type="match status" value="1"/>
</dbReference>
<evidence type="ECO:0000256" key="1">
    <source>
        <dbReference type="ARBA" id="ARBA00022723"/>
    </source>
</evidence>
<keyword evidence="3" id="KW-0805">Transcription regulation</keyword>
<dbReference type="Pfam" id="PF00172">
    <property type="entry name" value="Zn_clus"/>
    <property type="match status" value="1"/>
</dbReference>
<feature type="region of interest" description="Disordered" evidence="7">
    <location>
        <begin position="261"/>
        <end position="286"/>
    </location>
</feature>
<feature type="compositionally biased region" description="Low complexity" evidence="7">
    <location>
        <begin position="61"/>
        <end position="83"/>
    </location>
</feature>
<keyword evidence="1" id="KW-0479">Metal-binding</keyword>
<evidence type="ECO:0000256" key="7">
    <source>
        <dbReference type="SAM" id="MobiDB-lite"/>
    </source>
</evidence>
<feature type="domain" description="C2H2-type" evidence="9">
    <location>
        <begin position="5"/>
        <end position="32"/>
    </location>
</feature>
<feature type="region of interest" description="Disordered" evidence="7">
    <location>
        <begin position="616"/>
        <end position="664"/>
    </location>
</feature>
<dbReference type="OrthoDB" id="10018191at2759"/>
<dbReference type="PROSITE" id="PS50048">
    <property type="entry name" value="ZN2_CY6_FUNGAL_2"/>
    <property type="match status" value="1"/>
</dbReference>
<dbReference type="InterPro" id="IPR036236">
    <property type="entry name" value="Znf_C2H2_sf"/>
</dbReference>
<feature type="compositionally biased region" description="Polar residues" evidence="7">
    <location>
        <begin position="261"/>
        <end position="280"/>
    </location>
</feature>
<dbReference type="GO" id="GO:0006351">
    <property type="term" value="P:DNA-templated transcription"/>
    <property type="evidence" value="ECO:0007669"/>
    <property type="project" value="InterPro"/>
</dbReference>
<dbReference type="AlphaFoldDB" id="A0A9P8VE64"/>
<sequence>MSPAFLCPQCPKQFTSQGSRARHLQNHSHSARHLCSVCGVTFRRRDLLTRHMKLHGPEPQASDSSPSATASATAAAPDASPRASPVAVEAVAAAPRKRCHTACNRCRDLKVKCDGRSPCSRCRTASKPCDFGLPSTRMSRMTAPSFSSLEGDDLAPTLQDIGGGAIAGGDDLDLDADPFDPTTLLWDSAYVDITPWPWLHENLFLSGGAHGPTDAQDLVCSAESFSALLPPSDIFQQDMTARGTAAEPVALDAAVAATQPTLQHTHQNESQAQDNSTAQQFADDGSTNRKRAVDELVMLAANATADGSLPSQVIKPKDLWTRASFDLTSVFGLKPDSQGIAGTPAVLGHFLDLYKAHFHQLWPLVPRRNLDTSDMHPLLYLALASIGAMYMGRPGSDCGSALHNAVRRRVVLPIELDDSDDNLVWLAQVRLITQVAALYFGQPRAFTYAQHLGTLLTAQARRMCLFSATHHRQRVSQFKRSKGAASDGERLASWLAIEERRRLAFGILRGDTFTSVLLNTKPLVTLDEVGLEFPSCDAVYNGSHLDPRLALDIIEHDRALSRDVRACDVYHILLETDEPLPPLEPVAHEILLFGLQPLVWRFSHDHQLLEGLTGGRGYGHDQHNHHHHQHQYGAEPGDRGDARRRHQPPLAKKRRRETFTSEADSLDSRSYEMADLVSERRRLDLALSKWERALPLVKTFARTDEERSYVLSSLILYHLSLLRLYAPVEDVHQIHYRMADHRPVPSDVVASVQAWARSPKARTAVERVRSVWSLITQQTQGGRTRSRFNFNAYVGLHHGAAILWAYNGARDHDQASDSSSATSDSPGAAAETAGSSPTFSLRADGAEFNALLKTFADLFHAISPAQWLSFAEVTGMLGTLEFPHSPSRQERSCAPDEVVVAAGPV</sequence>
<evidence type="ECO:0000313" key="11">
    <source>
        <dbReference type="Proteomes" id="UP000770015"/>
    </source>
</evidence>
<feature type="domain" description="C2H2-type" evidence="9">
    <location>
        <begin position="33"/>
        <end position="60"/>
    </location>
</feature>
<dbReference type="SUPFAM" id="SSF57701">
    <property type="entry name" value="Zn2/Cys6 DNA-binding domain"/>
    <property type="match status" value="1"/>
</dbReference>
<gene>
    <name evidence="10" type="ORF">F5X68DRAFT_260456</name>
</gene>
<comment type="caution">
    <text evidence="10">The sequence shown here is derived from an EMBL/GenBank/DDBJ whole genome shotgun (WGS) entry which is preliminary data.</text>
</comment>
<organism evidence="10 11">
    <name type="scientific">Plectosphaerella plurivora</name>
    <dbReference type="NCBI Taxonomy" id="936078"/>
    <lineage>
        <taxon>Eukaryota</taxon>
        <taxon>Fungi</taxon>
        <taxon>Dikarya</taxon>
        <taxon>Ascomycota</taxon>
        <taxon>Pezizomycotina</taxon>
        <taxon>Sordariomycetes</taxon>
        <taxon>Hypocreomycetidae</taxon>
        <taxon>Glomerellales</taxon>
        <taxon>Plectosphaerellaceae</taxon>
        <taxon>Plectosphaerella</taxon>
    </lineage>
</organism>
<name>A0A9P8VE64_9PEZI</name>
<dbReference type="CDD" id="cd00067">
    <property type="entry name" value="GAL4"/>
    <property type="match status" value="1"/>
</dbReference>
<dbReference type="EMBL" id="JAGSXJ010000007">
    <property type="protein sequence ID" value="KAH6689897.1"/>
    <property type="molecule type" value="Genomic_DNA"/>
</dbReference>
<reference evidence="10" key="1">
    <citation type="journal article" date="2021" name="Nat. Commun.">
        <title>Genetic determinants of endophytism in the Arabidopsis root mycobiome.</title>
        <authorList>
            <person name="Mesny F."/>
            <person name="Miyauchi S."/>
            <person name="Thiergart T."/>
            <person name="Pickel B."/>
            <person name="Atanasova L."/>
            <person name="Karlsson M."/>
            <person name="Huettel B."/>
            <person name="Barry K.W."/>
            <person name="Haridas S."/>
            <person name="Chen C."/>
            <person name="Bauer D."/>
            <person name="Andreopoulos W."/>
            <person name="Pangilinan J."/>
            <person name="LaButti K."/>
            <person name="Riley R."/>
            <person name="Lipzen A."/>
            <person name="Clum A."/>
            <person name="Drula E."/>
            <person name="Henrissat B."/>
            <person name="Kohler A."/>
            <person name="Grigoriev I.V."/>
            <person name="Martin F.M."/>
            <person name="Hacquard S."/>
        </authorList>
    </citation>
    <scope>NUCLEOTIDE SEQUENCE</scope>
    <source>
        <strain evidence="10">MPI-SDFR-AT-0117</strain>
    </source>
</reference>
<dbReference type="Proteomes" id="UP000770015">
    <property type="component" value="Unassembled WGS sequence"/>
</dbReference>
<dbReference type="Gene3D" id="4.10.240.10">
    <property type="entry name" value="Zn(2)-C6 fungal-type DNA-binding domain"/>
    <property type="match status" value="1"/>
</dbReference>
<evidence type="ECO:0000256" key="5">
    <source>
        <dbReference type="ARBA" id="ARBA00023242"/>
    </source>
</evidence>
<evidence type="ECO:0000256" key="4">
    <source>
        <dbReference type="ARBA" id="ARBA00023163"/>
    </source>
</evidence>
<protein>
    <submittedName>
        <fullName evidence="10">Uncharacterized protein</fullName>
    </submittedName>
</protein>
<dbReference type="InterPro" id="IPR036864">
    <property type="entry name" value="Zn2-C6_fun-type_DNA-bd_sf"/>
</dbReference>
<keyword evidence="6" id="KW-0863">Zinc-finger</keyword>
<keyword evidence="11" id="KW-1185">Reference proteome</keyword>
<keyword evidence="2" id="KW-0862">Zinc</keyword>
<dbReference type="Gene3D" id="3.30.160.60">
    <property type="entry name" value="Classic Zinc Finger"/>
    <property type="match status" value="1"/>
</dbReference>
<keyword evidence="4" id="KW-0804">Transcription</keyword>
<dbReference type="CDD" id="cd12148">
    <property type="entry name" value="fungal_TF_MHR"/>
    <property type="match status" value="1"/>
</dbReference>
<accession>A0A9P8VE64</accession>
<dbReference type="InterPro" id="IPR001138">
    <property type="entry name" value="Zn2Cys6_DnaBD"/>
</dbReference>
<evidence type="ECO:0000256" key="2">
    <source>
        <dbReference type="ARBA" id="ARBA00022833"/>
    </source>
</evidence>
<proteinExistence type="predicted"/>
<dbReference type="GO" id="GO:0000981">
    <property type="term" value="F:DNA-binding transcription factor activity, RNA polymerase II-specific"/>
    <property type="evidence" value="ECO:0007669"/>
    <property type="project" value="InterPro"/>
</dbReference>
<evidence type="ECO:0000256" key="3">
    <source>
        <dbReference type="ARBA" id="ARBA00023015"/>
    </source>
</evidence>
<dbReference type="GO" id="GO:0003677">
    <property type="term" value="F:DNA binding"/>
    <property type="evidence" value="ECO:0007669"/>
    <property type="project" value="InterPro"/>
</dbReference>
<dbReference type="Pfam" id="PF04082">
    <property type="entry name" value="Fungal_trans"/>
    <property type="match status" value="1"/>
</dbReference>